<dbReference type="Proteomes" id="UP001597474">
    <property type="component" value="Unassembled WGS sequence"/>
</dbReference>
<name>A0ABW5U7Y7_9RHOB</name>
<accession>A0ABW5U7Y7</accession>
<evidence type="ECO:0000313" key="2">
    <source>
        <dbReference type="EMBL" id="MFD2741390.1"/>
    </source>
</evidence>
<evidence type="ECO:0000313" key="3">
    <source>
        <dbReference type="Proteomes" id="UP001597474"/>
    </source>
</evidence>
<gene>
    <name evidence="2" type="ORF">ACFSUD_17585</name>
</gene>
<keyword evidence="1" id="KW-0812">Transmembrane</keyword>
<feature type="transmembrane region" description="Helical" evidence="1">
    <location>
        <begin position="48"/>
        <end position="71"/>
    </location>
</feature>
<comment type="caution">
    <text evidence="2">The sequence shown here is derived from an EMBL/GenBank/DDBJ whole genome shotgun (WGS) entry which is preliminary data.</text>
</comment>
<organism evidence="2 3">
    <name type="scientific">Sulfitobacter aestuarii</name>
    <dbReference type="NCBI Taxonomy" id="2161676"/>
    <lineage>
        <taxon>Bacteria</taxon>
        <taxon>Pseudomonadati</taxon>
        <taxon>Pseudomonadota</taxon>
        <taxon>Alphaproteobacteria</taxon>
        <taxon>Rhodobacterales</taxon>
        <taxon>Roseobacteraceae</taxon>
        <taxon>Sulfitobacter</taxon>
    </lineage>
</organism>
<evidence type="ECO:0000256" key="1">
    <source>
        <dbReference type="SAM" id="Phobius"/>
    </source>
</evidence>
<sequence length="72" mass="7662">MTFDRTYLPLALAAAVVLFAPVSAGSARWVVHRHVFRQVPNVAEGRSLRLSLIDGGFLIGAIALLGATLVAF</sequence>
<keyword evidence="3" id="KW-1185">Reference proteome</keyword>
<dbReference type="EMBL" id="JBHUMP010000023">
    <property type="protein sequence ID" value="MFD2741390.1"/>
    <property type="molecule type" value="Genomic_DNA"/>
</dbReference>
<dbReference type="RefSeq" id="WP_386375817.1">
    <property type="nucleotide sequence ID" value="NZ_JBHUMP010000023.1"/>
</dbReference>
<protein>
    <submittedName>
        <fullName evidence="2">Uncharacterized protein</fullName>
    </submittedName>
</protein>
<keyword evidence="1" id="KW-1133">Transmembrane helix</keyword>
<keyword evidence="1" id="KW-0472">Membrane</keyword>
<reference evidence="3" key="1">
    <citation type="journal article" date="2019" name="Int. J. Syst. Evol. Microbiol.">
        <title>The Global Catalogue of Microorganisms (GCM) 10K type strain sequencing project: providing services to taxonomists for standard genome sequencing and annotation.</title>
        <authorList>
            <consortium name="The Broad Institute Genomics Platform"/>
            <consortium name="The Broad Institute Genome Sequencing Center for Infectious Disease"/>
            <person name="Wu L."/>
            <person name="Ma J."/>
        </authorList>
    </citation>
    <scope>NUCLEOTIDE SEQUENCE [LARGE SCALE GENOMIC DNA]</scope>
    <source>
        <strain evidence="3">TISTR 2562</strain>
    </source>
</reference>
<proteinExistence type="predicted"/>